<dbReference type="Gene3D" id="3.40.50.10540">
    <property type="entry name" value="Crotonobetainyl-coa:carnitine coa-transferase, domain 1"/>
    <property type="match status" value="1"/>
</dbReference>
<dbReference type="RefSeq" id="WP_119784276.1">
    <property type="nucleotide sequence ID" value="NZ_QYUQ01000002.1"/>
</dbReference>
<dbReference type="InterPro" id="IPR023606">
    <property type="entry name" value="CoA-Trfase_III_dom_1_sf"/>
</dbReference>
<gene>
    <name evidence="1" type="ORF">D3878_03840</name>
</gene>
<comment type="caution">
    <text evidence="1">The sequence shown here is derived from an EMBL/GenBank/DDBJ whole genome shotgun (WGS) entry which is preliminary data.</text>
</comment>
<evidence type="ECO:0000313" key="2">
    <source>
        <dbReference type="Proteomes" id="UP000266327"/>
    </source>
</evidence>
<dbReference type="AlphaFoldDB" id="A0A3A3G2V8"/>
<dbReference type="InterPro" id="IPR044855">
    <property type="entry name" value="CoA-Trfase_III_dom3_sf"/>
</dbReference>
<dbReference type="GO" id="GO:0016740">
    <property type="term" value="F:transferase activity"/>
    <property type="evidence" value="ECO:0007669"/>
    <property type="project" value="UniProtKB-KW"/>
</dbReference>
<dbReference type="PANTHER" id="PTHR48228">
    <property type="entry name" value="SUCCINYL-COA--D-CITRAMALATE COA-TRANSFERASE"/>
    <property type="match status" value="1"/>
</dbReference>
<dbReference type="PANTHER" id="PTHR48228:SF5">
    <property type="entry name" value="ALPHA-METHYLACYL-COA RACEMASE"/>
    <property type="match status" value="1"/>
</dbReference>
<keyword evidence="1" id="KW-0808">Transferase</keyword>
<dbReference type="SUPFAM" id="SSF89796">
    <property type="entry name" value="CoA-transferase family III (CaiB/BaiF)"/>
    <property type="match status" value="1"/>
</dbReference>
<name>A0A3A3G2V8_9BURK</name>
<reference evidence="2" key="1">
    <citation type="submission" date="2018-09" db="EMBL/GenBank/DDBJ databases">
        <authorList>
            <person name="Zhu H."/>
        </authorList>
    </citation>
    <scope>NUCLEOTIDE SEQUENCE [LARGE SCALE GENOMIC DNA]</scope>
    <source>
        <strain evidence="2">K1S02-23</strain>
    </source>
</reference>
<dbReference type="Proteomes" id="UP000266327">
    <property type="component" value="Unassembled WGS sequence"/>
</dbReference>
<proteinExistence type="predicted"/>
<sequence length="380" mass="40889">MAGPLQGMKIIEMVGLGPAPFCAMMFADMGAEVIRIDRPRAADPAAGDASRYDILARGRRSLAIDLKTPGATEAVLQLVEGADALIEGFRPGVMERLGLGPSVCQARNSRLVYGRMTGWGQHGPLAHAAGHDINYISLSGALHAIGRPEEAPVIPLNYIGDFGGGAMMLAFGVLCALLAARKTGEGQVVDAAMTDGSALLSTMMYGFKAAGEWNNRRGENLLDGGAHFYNTYACADGKYISVGAIEPQFYAQLMQQCGADDPAFDAQRDMHGWPMLRYRLADVFKTKTRVEWCALMEGTDACFAPVLDWDEAPHHPHNQARNTFVNIDGIVQPAPAPRFSRTPADIPQPPAAIGAHSEAILRDWGIAEEMIRQLKADQAI</sequence>
<keyword evidence="2" id="KW-1185">Reference proteome</keyword>
<organism evidence="1 2">
    <name type="scientific">Noviherbaspirillum sedimenti</name>
    <dbReference type="NCBI Taxonomy" id="2320865"/>
    <lineage>
        <taxon>Bacteria</taxon>
        <taxon>Pseudomonadati</taxon>
        <taxon>Pseudomonadota</taxon>
        <taxon>Betaproteobacteria</taxon>
        <taxon>Burkholderiales</taxon>
        <taxon>Oxalobacteraceae</taxon>
        <taxon>Noviherbaspirillum</taxon>
    </lineage>
</organism>
<evidence type="ECO:0000313" key="1">
    <source>
        <dbReference type="EMBL" id="RJG00822.1"/>
    </source>
</evidence>
<dbReference type="Gene3D" id="3.30.1540.10">
    <property type="entry name" value="formyl-coa transferase, domain 3"/>
    <property type="match status" value="1"/>
</dbReference>
<protein>
    <submittedName>
        <fullName evidence="1">CoA transferase</fullName>
    </submittedName>
</protein>
<dbReference type="InterPro" id="IPR050509">
    <property type="entry name" value="CoA-transferase_III"/>
</dbReference>
<dbReference type="Pfam" id="PF02515">
    <property type="entry name" value="CoA_transf_3"/>
    <property type="match status" value="1"/>
</dbReference>
<dbReference type="InterPro" id="IPR003673">
    <property type="entry name" value="CoA-Trfase_fam_III"/>
</dbReference>
<dbReference type="OrthoDB" id="8523055at2"/>
<accession>A0A3A3G2V8</accession>
<dbReference type="EMBL" id="QYUQ01000002">
    <property type="protein sequence ID" value="RJG00822.1"/>
    <property type="molecule type" value="Genomic_DNA"/>
</dbReference>